<accession>A0ABM0R3B7</accession>
<gene>
    <name evidence="3" type="primary">LOC103593804</name>
</gene>
<feature type="compositionally biased region" description="Pro residues" evidence="1">
    <location>
        <begin position="194"/>
        <end position="204"/>
    </location>
</feature>
<dbReference type="RefSeq" id="XP_008575108.1">
    <property type="nucleotide sequence ID" value="XM_008576886.1"/>
</dbReference>
<evidence type="ECO:0000313" key="2">
    <source>
        <dbReference type="Proteomes" id="UP000694923"/>
    </source>
</evidence>
<feature type="region of interest" description="Disordered" evidence="1">
    <location>
        <begin position="177"/>
        <end position="229"/>
    </location>
</feature>
<protein>
    <submittedName>
        <fullName evidence="3">Proline-rich protein HaeIII subfamily 1-like</fullName>
    </submittedName>
</protein>
<feature type="region of interest" description="Disordered" evidence="1">
    <location>
        <begin position="1"/>
        <end position="122"/>
    </location>
</feature>
<sequence>MEVPALGLLSPFTQQLERRRHRDEVEDGEQKRGPASGSGARCAVAAKRPRAPRSRLEPRDPRASPGAGEQERWPRLVAAPASARAPSGGSPKPRPAWGPGGCPCTPHPPNPAPSRRLGRSSVESPVSLAPFFLPAHEAIGEQSLVAAGPGLTFSLGPRSPPPEGRATRALRAACRRLQGSVRRVSQTDGGGGPRPAPAFGPPSPSSTGLRSYSFPGCHKNFSSSREQNTRLYSRLRRLLKEDRAG</sequence>
<dbReference type="Proteomes" id="UP000694923">
    <property type="component" value="Unplaced"/>
</dbReference>
<keyword evidence="2" id="KW-1185">Reference proteome</keyword>
<name>A0ABM0R3B7_GALVR</name>
<dbReference type="GeneID" id="103593804"/>
<reference evidence="3" key="1">
    <citation type="submission" date="2025-08" db="UniProtKB">
        <authorList>
            <consortium name="RefSeq"/>
        </authorList>
    </citation>
    <scope>IDENTIFICATION</scope>
</reference>
<feature type="compositionally biased region" description="Low complexity" evidence="1">
    <location>
        <begin position="78"/>
        <end position="91"/>
    </location>
</feature>
<feature type="compositionally biased region" description="Basic and acidic residues" evidence="1">
    <location>
        <begin position="22"/>
        <end position="32"/>
    </location>
</feature>
<evidence type="ECO:0000313" key="3">
    <source>
        <dbReference type="RefSeq" id="XP_008575108.1"/>
    </source>
</evidence>
<evidence type="ECO:0000256" key="1">
    <source>
        <dbReference type="SAM" id="MobiDB-lite"/>
    </source>
</evidence>
<proteinExistence type="predicted"/>
<feature type="compositionally biased region" description="Polar residues" evidence="1">
    <location>
        <begin position="220"/>
        <end position="229"/>
    </location>
</feature>
<organism evidence="2 3">
    <name type="scientific">Galeopterus variegatus</name>
    <name type="common">Malayan flying lemur</name>
    <name type="synonym">Cynocephalus variegatus</name>
    <dbReference type="NCBI Taxonomy" id="482537"/>
    <lineage>
        <taxon>Eukaryota</taxon>
        <taxon>Metazoa</taxon>
        <taxon>Chordata</taxon>
        <taxon>Craniata</taxon>
        <taxon>Vertebrata</taxon>
        <taxon>Euteleostomi</taxon>
        <taxon>Mammalia</taxon>
        <taxon>Eutheria</taxon>
        <taxon>Euarchontoglires</taxon>
        <taxon>Dermoptera</taxon>
        <taxon>Cynocephalidae</taxon>
        <taxon>Galeopterus</taxon>
    </lineage>
</organism>